<dbReference type="PANTHER" id="PTHR43822">
    <property type="entry name" value="HOMOACONITASE, MITOCHONDRIAL-RELATED"/>
    <property type="match status" value="1"/>
</dbReference>
<dbReference type="AlphaFoldDB" id="A0A6P2C4V9"/>
<dbReference type="RefSeq" id="WP_145851227.1">
    <property type="nucleotide sequence ID" value="NZ_RPFW01000001.1"/>
</dbReference>
<dbReference type="FunFam" id="3.30.499.10:FF:000007">
    <property type="entry name" value="3-isopropylmalate dehydratase large subunit"/>
    <property type="match status" value="1"/>
</dbReference>
<dbReference type="PANTHER" id="PTHR43822:SF9">
    <property type="entry name" value="3-ISOPROPYLMALATE DEHYDRATASE"/>
    <property type="match status" value="1"/>
</dbReference>
<comment type="function">
    <text evidence="2 12">Catalyzes the isomerization between 2-isopropylmalate and 3-isopropylmalate, via the formation of 2-isopropylmaleate.</text>
</comment>
<dbReference type="UniPathway" id="UPA00048">
    <property type="reaction ID" value="UER00071"/>
</dbReference>
<evidence type="ECO:0000313" key="15">
    <source>
        <dbReference type="EMBL" id="TVZ06472.1"/>
    </source>
</evidence>
<keyword evidence="11 12" id="KW-0100">Branched-chain amino acid biosynthesis</keyword>
<keyword evidence="9 12" id="KW-0411">Iron-sulfur</keyword>
<dbReference type="GO" id="GO:0046872">
    <property type="term" value="F:metal ion binding"/>
    <property type="evidence" value="ECO:0007669"/>
    <property type="project" value="UniProtKB-KW"/>
</dbReference>
<dbReference type="InterPro" id="IPR004430">
    <property type="entry name" value="3-IsopropMal_deHydase_lsu"/>
</dbReference>
<evidence type="ECO:0000256" key="8">
    <source>
        <dbReference type="ARBA" id="ARBA00023004"/>
    </source>
</evidence>
<feature type="binding site" evidence="12">
    <location>
        <position position="417"/>
    </location>
    <ligand>
        <name>[4Fe-4S] cluster</name>
        <dbReference type="ChEBI" id="CHEBI:49883"/>
    </ligand>
</feature>
<evidence type="ECO:0000256" key="7">
    <source>
        <dbReference type="ARBA" id="ARBA00022723"/>
    </source>
</evidence>
<dbReference type="NCBIfam" id="NF009116">
    <property type="entry name" value="PRK12466.1"/>
    <property type="match status" value="1"/>
</dbReference>
<dbReference type="InterPro" id="IPR018136">
    <property type="entry name" value="Aconitase_4Fe-4S_BS"/>
</dbReference>
<keyword evidence="10 12" id="KW-0456">Lyase</keyword>
<evidence type="ECO:0000256" key="1">
    <source>
        <dbReference type="ARBA" id="ARBA00000491"/>
    </source>
</evidence>
<feature type="binding site" evidence="12">
    <location>
        <position position="357"/>
    </location>
    <ligand>
        <name>[4Fe-4S] cluster</name>
        <dbReference type="ChEBI" id="CHEBI:49883"/>
    </ligand>
</feature>
<comment type="similarity">
    <text evidence="12">Belongs to the aconitase/IPM isomerase family. LeuC type 1 subfamily.</text>
</comment>
<dbReference type="GO" id="GO:0051539">
    <property type="term" value="F:4 iron, 4 sulfur cluster binding"/>
    <property type="evidence" value="ECO:0007669"/>
    <property type="project" value="UniProtKB-KW"/>
</dbReference>
<gene>
    <name evidence="12 15" type="primary">leuC</name>
    <name evidence="15" type="ORF">EAS64_03350</name>
</gene>
<dbReference type="CDD" id="cd01583">
    <property type="entry name" value="IPMI"/>
    <property type="match status" value="1"/>
</dbReference>
<reference evidence="15 16" key="1">
    <citation type="submission" date="2018-11" db="EMBL/GenBank/DDBJ databases">
        <title>Trebonia kvetii gen.nov., sp.nov., a novel acidophilic actinobacterium, and proposal of the new actinobacterial family Treboniaceae fam. nov.</title>
        <authorList>
            <person name="Rapoport D."/>
            <person name="Sagova-Mareckova M."/>
            <person name="Sedlacek I."/>
            <person name="Provaznik J."/>
            <person name="Kralova S."/>
            <person name="Pavlinic D."/>
            <person name="Benes V."/>
            <person name="Kopecky J."/>
        </authorList>
    </citation>
    <scope>NUCLEOTIDE SEQUENCE [LARGE SCALE GENOMIC DNA]</scope>
    <source>
        <strain evidence="15 16">15Tr583</strain>
    </source>
</reference>
<keyword evidence="8 12" id="KW-0408">Iron</keyword>
<dbReference type="InterPro" id="IPR001030">
    <property type="entry name" value="Acoase/IPM_deHydtase_lsu_aba"/>
</dbReference>
<feature type="region of interest" description="Disordered" evidence="13">
    <location>
        <begin position="427"/>
        <end position="454"/>
    </location>
</feature>
<evidence type="ECO:0000313" key="16">
    <source>
        <dbReference type="Proteomes" id="UP000460272"/>
    </source>
</evidence>
<organism evidence="15 16">
    <name type="scientific">Trebonia kvetii</name>
    <dbReference type="NCBI Taxonomy" id="2480626"/>
    <lineage>
        <taxon>Bacteria</taxon>
        <taxon>Bacillati</taxon>
        <taxon>Actinomycetota</taxon>
        <taxon>Actinomycetes</taxon>
        <taxon>Streptosporangiales</taxon>
        <taxon>Treboniaceae</taxon>
        <taxon>Trebonia</taxon>
    </lineage>
</organism>
<dbReference type="NCBIfam" id="NF004016">
    <property type="entry name" value="PRK05478.1"/>
    <property type="match status" value="1"/>
</dbReference>
<dbReference type="PROSITE" id="PS00450">
    <property type="entry name" value="ACONITASE_1"/>
    <property type="match status" value="1"/>
</dbReference>
<evidence type="ECO:0000259" key="14">
    <source>
        <dbReference type="Pfam" id="PF00330"/>
    </source>
</evidence>
<keyword evidence="6 12" id="KW-0028">Amino-acid biosynthesis</keyword>
<sequence length="475" mass="49694">MSSAPRTLAEKIWDAHVVRSAQGEPDLLFIDLHLVHEVTSAQAFDGLRAAGRKVRRPDLTLATEDHNVPTNPGIGPGTPIEGPGTPVTDPVSRIQLETLRRNADEFGVRLHPMGDPGQGIVHVIGPQMGITQPGMTIVCGDSHTSTHGAFGAIAFGIGTSEVEHVLATQALPQIKPKTMAINVEGALPDGVTAKDLILAIIGQIGTGGGQGYIVEYRGEAVRNLSMEGRMTVCNMSIEAGARAGLVAPDETTFEYLKGRPNAPQGADWDAAVEYWKSLPTDEGAVFDHEVTIDASTLSPYVTWGTNPGQALPLGAAVPAPGDTEDPNGTERALTYMGLTAGTPLRQIQVDTVFVGSCTNGRIEDLRAAADVIKGRQVASGVRMLVVPGSMQVRAQAEAEGLNEVFTAAGAEWRSAGCSMCLGMNPDTLKPGERSASTSNRNFEGRQGKGGRTHLVSPAVAAATAVTGRLAAPADL</sequence>
<evidence type="ECO:0000256" key="9">
    <source>
        <dbReference type="ARBA" id="ARBA00023014"/>
    </source>
</evidence>
<dbReference type="HAMAP" id="MF_01026">
    <property type="entry name" value="LeuC_type1"/>
    <property type="match status" value="1"/>
</dbReference>
<dbReference type="SUPFAM" id="SSF53732">
    <property type="entry name" value="Aconitase iron-sulfur domain"/>
    <property type="match status" value="1"/>
</dbReference>
<dbReference type="Proteomes" id="UP000460272">
    <property type="component" value="Unassembled WGS sequence"/>
</dbReference>
<feature type="binding site" evidence="12">
    <location>
        <position position="420"/>
    </location>
    <ligand>
        <name>[4Fe-4S] cluster</name>
        <dbReference type="ChEBI" id="CHEBI:49883"/>
    </ligand>
</feature>
<feature type="compositionally biased region" description="Low complexity" evidence="13">
    <location>
        <begin position="68"/>
        <end position="84"/>
    </location>
</feature>
<dbReference type="PRINTS" id="PR00415">
    <property type="entry name" value="ACONITASE"/>
</dbReference>
<dbReference type="Gene3D" id="3.30.499.10">
    <property type="entry name" value="Aconitase, domain 3"/>
    <property type="match status" value="2"/>
</dbReference>
<dbReference type="InterPro" id="IPR050067">
    <property type="entry name" value="IPM_dehydratase_rel_enz"/>
</dbReference>
<comment type="pathway">
    <text evidence="3 12">Amino-acid biosynthesis; L-leucine biosynthesis; L-leucine from 3-methyl-2-oxobutanoate: step 2/4.</text>
</comment>
<dbReference type="EMBL" id="RPFW01000001">
    <property type="protein sequence ID" value="TVZ06472.1"/>
    <property type="molecule type" value="Genomic_DNA"/>
</dbReference>
<protein>
    <recommendedName>
        <fullName evidence="12">3-isopropylmalate dehydratase large subunit</fullName>
        <ecNumber evidence="12">4.2.1.33</ecNumber>
    </recommendedName>
    <alternativeName>
        <fullName evidence="12">Alpha-IPM isomerase</fullName>
        <shortName evidence="12">IPMI</shortName>
    </alternativeName>
    <alternativeName>
        <fullName evidence="12">Isopropylmalate isomerase</fullName>
    </alternativeName>
</protein>
<dbReference type="InterPro" id="IPR036008">
    <property type="entry name" value="Aconitase_4Fe-4S_dom"/>
</dbReference>
<evidence type="ECO:0000256" key="4">
    <source>
        <dbReference type="ARBA" id="ARBA00022430"/>
    </source>
</evidence>
<dbReference type="UniPathway" id="UPA00946"/>
<dbReference type="GO" id="GO:0009098">
    <property type="term" value="P:L-leucine biosynthetic process"/>
    <property type="evidence" value="ECO:0007669"/>
    <property type="project" value="UniProtKB-UniRule"/>
</dbReference>
<evidence type="ECO:0000256" key="10">
    <source>
        <dbReference type="ARBA" id="ARBA00023239"/>
    </source>
</evidence>
<comment type="cofactor">
    <cofactor evidence="12">
        <name>[4Fe-4S] cluster</name>
        <dbReference type="ChEBI" id="CHEBI:49883"/>
    </cofactor>
    <text evidence="12">Binds 1 [4Fe-4S] cluster per subunit.</text>
</comment>
<dbReference type="PROSITE" id="PS01244">
    <property type="entry name" value="ACONITASE_2"/>
    <property type="match status" value="1"/>
</dbReference>
<dbReference type="InterPro" id="IPR033941">
    <property type="entry name" value="IPMI_cat"/>
</dbReference>
<evidence type="ECO:0000256" key="5">
    <source>
        <dbReference type="ARBA" id="ARBA00022485"/>
    </source>
</evidence>
<evidence type="ECO:0000256" key="6">
    <source>
        <dbReference type="ARBA" id="ARBA00022605"/>
    </source>
</evidence>
<dbReference type="Pfam" id="PF00330">
    <property type="entry name" value="Aconitase"/>
    <property type="match status" value="1"/>
</dbReference>
<dbReference type="EC" id="4.2.1.33" evidence="12"/>
<feature type="domain" description="Aconitase/3-isopropylmalate dehydratase large subunit alpha/beta/alpha" evidence="14">
    <location>
        <begin position="10"/>
        <end position="467"/>
    </location>
</feature>
<accession>A0A6P2C4V9</accession>
<keyword evidence="5 12" id="KW-0004">4Fe-4S</keyword>
<keyword evidence="4 12" id="KW-0432">Leucine biosynthesis</keyword>
<comment type="subunit">
    <text evidence="12">Heterodimer of LeuC and LeuD.</text>
</comment>
<evidence type="ECO:0000256" key="3">
    <source>
        <dbReference type="ARBA" id="ARBA00004729"/>
    </source>
</evidence>
<dbReference type="OrthoDB" id="9802769at2"/>
<keyword evidence="16" id="KW-1185">Reference proteome</keyword>
<evidence type="ECO:0000256" key="2">
    <source>
        <dbReference type="ARBA" id="ARBA00002695"/>
    </source>
</evidence>
<dbReference type="NCBIfam" id="TIGR00170">
    <property type="entry name" value="leuC"/>
    <property type="match status" value="1"/>
</dbReference>
<feature type="region of interest" description="Disordered" evidence="13">
    <location>
        <begin position="63"/>
        <end position="84"/>
    </location>
</feature>
<evidence type="ECO:0000256" key="11">
    <source>
        <dbReference type="ARBA" id="ARBA00023304"/>
    </source>
</evidence>
<evidence type="ECO:0000256" key="12">
    <source>
        <dbReference type="HAMAP-Rule" id="MF_01026"/>
    </source>
</evidence>
<comment type="caution">
    <text evidence="15">The sequence shown here is derived from an EMBL/GenBank/DDBJ whole genome shotgun (WGS) entry which is preliminary data.</text>
</comment>
<evidence type="ECO:0000256" key="13">
    <source>
        <dbReference type="SAM" id="MobiDB-lite"/>
    </source>
</evidence>
<dbReference type="InterPro" id="IPR015931">
    <property type="entry name" value="Acnase/IPM_dHydase_lsu_aba_1/3"/>
</dbReference>
<comment type="catalytic activity">
    <reaction evidence="1 12">
        <text>(2R,3S)-3-isopropylmalate = (2S)-2-isopropylmalate</text>
        <dbReference type="Rhea" id="RHEA:32287"/>
        <dbReference type="ChEBI" id="CHEBI:1178"/>
        <dbReference type="ChEBI" id="CHEBI:35121"/>
        <dbReference type="EC" id="4.2.1.33"/>
    </reaction>
</comment>
<proteinExistence type="inferred from homology"/>
<dbReference type="GO" id="GO:0003861">
    <property type="term" value="F:3-isopropylmalate dehydratase activity"/>
    <property type="evidence" value="ECO:0007669"/>
    <property type="project" value="UniProtKB-UniRule"/>
</dbReference>
<keyword evidence="7 12" id="KW-0479">Metal-binding</keyword>
<name>A0A6P2C4V9_9ACTN</name>